<evidence type="ECO:0000313" key="1">
    <source>
        <dbReference type="EMBL" id="ADN50701.1"/>
    </source>
</evidence>
<dbReference type="GeneID" id="9752247"/>
<sequence>MMTGKYKVFINRRMGRILVSGKSEDLSLIEEGWRIIYEDNDWRNAFEYARNYADKHDYVLEWYLEEEKEVLKDALIN</sequence>
<reference evidence="2" key="2">
    <citation type="journal article" date="2010" name="Stand. Genomic Sci.">
        <title>Complete genome sequence of Vulcanisaeta distributa type strain (IC-017T).</title>
        <authorList>
            <person name="Mavromatis K."/>
            <person name="Sikorski J."/>
            <person name="Pabst E."/>
            <person name="Teshima H."/>
            <person name="Lapidus A."/>
            <person name="Lucas S."/>
            <person name="Nolan M."/>
            <person name="Glavina Del Rio T."/>
            <person name="Cheng J."/>
            <person name="Bruce D."/>
            <person name="Goodwin L."/>
            <person name="Pitluck S."/>
            <person name="Liolios K."/>
            <person name="Ivanova N."/>
            <person name="Mikhailova N."/>
            <person name="Pati A."/>
            <person name="Chen A."/>
            <person name="Palaniappan K."/>
            <person name="Land M."/>
            <person name="Hauser L."/>
            <person name="Chang Y."/>
            <person name="Jeffries C."/>
            <person name="Rohde M."/>
            <person name="Spring S."/>
            <person name="Goker M."/>
            <person name="Wirth R."/>
            <person name="Woyke T."/>
            <person name="Bristow J."/>
            <person name="Eisen J."/>
            <person name="Markowitz V."/>
            <person name="Hugenholtz P."/>
            <person name="Klenk H."/>
            <person name="Kyrpides N."/>
        </authorList>
    </citation>
    <scope>NUCLEOTIDE SEQUENCE [LARGE SCALE GENOMIC DNA]</scope>
    <source>
        <strain evidence="2">DSM 14429 / JCM 11212 / NBRC 100878 / IC-017</strain>
    </source>
</reference>
<dbReference type="eggNOG" id="arCOG03750">
    <property type="taxonomic scope" value="Archaea"/>
</dbReference>
<reference evidence="1 2" key="1">
    <citation type="journal article" date="2010" name="Stand. Genomic Sci.">
        <title>Complete genome sequence of Vulcanisaeta distributa type strain (IC-017).</title>
        <authorList>
            <person name="Mavromatis K."/>
            <person name="Sikorski J."/>
            <person name="Pabst E."/>
            <person name="Teshima H."/>
            <person name="Lapidus A."/>
            <person name="Lucas S."/>
            <person name="Nolan M."/>
            <person name="Glavina Del Rio T."/>
            <person name="Cheng J.F."/>
            <person name="Bruce D."/>
            <person name="Goodwin L."/>
            <person name="Pitluck S."/>
            <person name="Liolios K."/>
            <person name="Ivanova N."/>
            <person name="Mikhailova N."/>
            <person name="Pati A."/>
            <person name="Chen A."/>
            <person name="Palaniappan K."/>
            <person name="Land M."/>
            <person name="Hauser L."/>
            <person name="Chang Y.J."/>
            <person name="Jeffries C.D."/>
            <person name="Rohde M."/>
            <person name="Spring S."/>
            <person name="Goker M."/>
            <person name="Wirth R."/>
            <person name="Woyke T."/>
            <person name="Bristow J."/>
            <person name="Eisen J.A."/>
            <person name="Markowitz V."/>
            <person name="Hugenholtz P."/>
            <person name="Klenk H.P."/>
            <person name="Kyrpides N.C."/>
        </authorList>
    </citation>
    <scope>NUCLEOTIDE SEQUENCE [LARGE SCALE GENOMIC DNA]</scope>
    <source>
        <strain evidence="2">DSM 14429 / JCM 11212 / NBRC 100878 / IC-017</strain>
    </source>
</reference>
<dbReference type="RefSeq" id="WP_013336426.1">
    <property type="nucleotide sequence ID" value="NC_014537.1"/>
</dbReference>
<dbReference type="KEGG" id="vdi:Vdis_1315"/>
<accession>E1QRY4</accession>
<dbReference type="Proteomes" id="UP000006681">
    <property type="component" value="Chromosome"/>
</dbReference>
<dbReference type="EMBL" id="CP002100">
    <property type="protein sequence ID" value="ADN50701.1"/>
    <property type="molecule type" value="Genomic_DNA"/>
</dbReference>
<gene>
    <name evidence="1" type="ordered locus">Vdis_1315</name>
</gene>
<organism evidence="1 2">
    <name type="scientific">Vulcanisaeta distributa (strain DSM 14429 / JCM 11212 / NBRC 100878 / IC-017)</name>
    <dbReference type="NCBI Taxonomy" id="572478"/>
    <lineage>
        <taxon>Archaea</taxon>
        <taxon>Thermoproteota</taxon>
        <taxon>Thermoprotei</taxon>
        <taxon>Thermoproteales</taxon>
        <taxon>Thermoproteaceae</taxon>
        <taxon>Vulcanisaeta</taxon>
    </lineage>
</organism>
<proteinExistence type="predicted"/>
<name>E1QRY4_VULDI</name>
<evidence type="ECO:0000313" key="2">
    <source>
        <dbReference type="Proteomes" id="UP000006681"/>
    </source>
</evidence>
<protein>
    <submittedName>
        <fullName evidence="1">Uncharacterized protein</fullName>
    </submittedName>
</protein>
<dbReference type="AlphaFoldDB" id="E1QRY4"/>
<dbReference type="OrthoDB" id="27188at2157"/>
<dbReference type="HOGENOM" id="CLU_187360_0_0_2"/>
<keyword evidence="2" id="KW-1185">Reference proteome</keyword>